<dbReference type="GO" id="GO:0008010">
    <property type="term" value="F:structural constituent of chitin-based larval cuticle"/>
    <property type="evidence" value="ECO:0007669"/>
    <property type="project" value="TreeGrafter"/>
</dbReference>
<dbReference type="EMBL" id="KK121773">
    <property type="protein sequence ID" value="KFM81180.1"/>
    <property type="molecule type" value="Genomic_DNA"/>
</dbReference>
<feature type="non-terminal residue" evidence="3">
    <location>
        <position position="168"/>
    </location>
</feature>
<proteinExistence type="predicted"/>
<gene>
    <name evidence="3" type="ORF">X975_17849</name>
</gene>
<dbReference type="AlphaFoldDB" id="A0A087UUZ1"/>
<organism evidence="3 4">
    <name type="scientific">Stegodyphus mimosarum</name>
    <name type="common">African social velvet spider</name>
    <dbReference type="NCBI Taxonomy" id="407821"/>
    <lineage>
        <taxon>Eukaryota</taxon>
        <taxon>Metazoa</taxon>
        <taxon>Ecdysozoa</taxon>
        <taxon>Arthropoda</taxon>
        <taxon>Chelicerata</taxon>
        <taxon>Arachnida</taxon>
        <taxon>Araneae</taxon>
        <taxon>Araneomorphae</taxon>
        <taxon>Entelegynae</taxon>
        <taxon>Eresoidea</taxon>
        <taxon>Eresidae</taxon>
        <taxon>Stegodyphus</taxon>
    </lineage>
</organism>
<keyword evidence="4" id="KW-1185">Reference proteome</keyword>
<name>A0A087UUZ1_STEMI</name>
<keyword evidence="2" id="KW-0732">Signal</keyword>
<evidence type="ECO:0000313" key="3">
    <source>
        <dbReference type="EMBL" id="KFM81180.1"/>
    </source>
</evidence>
<dbReference type="OMA" id="NEIPRPY"/>
<dbReference type="InterPro" id="IPR050468">
    <property type="entry name" value="Cuticle_Struct_Prot"/>
</dbReference>
<dbReference type="Proteomes" id="UP000054359">
    <property type="component" value="Unassembled WGS sequence"/>
</dbReference>
<protein>
    <submittedName>
        <fullName evidence="3">Cuticle protein 16.8</fullName>
    </submittedName>
</protein>
<accession>A0A087UUZ1</accession>
<dbReference type="OrthoDB" id="8021718at2759"/>
<keyword evidence="1" id="KW-0193">Cuticle</keyword>
<feature type="signal peptide" evidence="2">
    <location>
        <begin position="1"/>
        <end position="24"/>
    </location>
</feature>
<evidence type="ECO:0000256" key="2">
    <source>
        <dbReference type="SAM" id="SignalP"/>
    </source>
</evidence>
<reference evidence="3 4" key="1">
    <citation type="submission" date="2013-11" db="EMBL/GenBank/DDBJ databases">
        <title>Genome sequencing of Stegodyphus mimosarum.</title>
        <authorList>
            <person name="Bechsgaard J."/>
        </authorList>
    </citation>
    <scope>NUCLEOTIDE SEQUENCE [LARGE SCALE GENOMIC DNA]</scope>
</reference>
<evidence type="ECO:0000313" key="4">
    <source>
        <dbReference type="Proteomes" id="UP000054359"/>
    </source>
</evidence>
<dbReference type="InterPro" id="IPR000618">
    <property type="entry name" value="Insect_cuticle"/>
</dbReference>
<sequence>MSSFQVPGILLVSMLILLASSATAQDRATYLTNGAQIPFPPESQINTLSPSNYIRNSLTGKIVQIQPEEILEPYEFAYKMNDGNGTSQHRQEIRNENGDIRGSYGYVDPLGIYRNVAYYTDTNGYHAKVESNEPGLSNKNSANTIFVVQTPPVAKIIPENSRPLLLLP</sequence>
<feature type="chain" id="PRO_5001830859" evidence="2">
    <location>
        <begin position="25"/>
        <end position="168"/>
    </location>
</feature>
<dbReference type="PROSITE" id="PS51155">
    <property type="entry name" value="CHIT_BIND_RR_2"/>
    <property type="match status" value="1"/>
</dbReference>
<dbReference type="GO" id="GO:0062129">
    <property type="term" value="C:chitin-based extracellular matrix"/>
    <property type="evidence" value="ECO:0007669"/>
    <property type="project" value="TreeGrafter"/>
</dbReference>
<evidence type="ECO:0000256" key="1">
    <source>
        <dbReference type="PROSITE-ProRule" id="PRU00497"/>
    </source>
</evidence>
<dbReference type="PANTHER" id="PTHR10380">
    <property type="entry name" value="CUTICLE PROTEIN"/>
    <property type="match status" value="1"/>
</dbReference>
<dbReference type="Pfam" id="PF00379">
    <property type="entry name" value="Chitin_bind_4"/>
    <property type="match status" value="1"/>
</dbReference>